<keyword evidence="2" id="KW-0645">Protease</keyword>
<dbReference type="GO" id="GO:0006508">
    <property type="term" value="P:proteolysis"/>
    <property type="evidence" value="ECO:0007669"/>
    <property type="project" value="UniProtKB-KW"/>
</dbReference>
<dbReference type="OrthoDB" id="2111841at2759"/>
<protein>
    <recommendedName>
        <fullName evidence="11">DUF159-domain-containing protein</fullName>
    </recommendedName>
</protein>
<dbReference type="GO" id="GO:0003697">
    <property type="term" value="F:single-stranded DNA binding"/>
    <property type="evidence" value="ECO:0007669"/>
    <property type="project" value="InterPro"/>
</dbReference>
<dbReference type="PANTHER" id="PTHR13604:SF0">
    <property type="entry name" value="ABASIC SITE PROCESSING PROTEIN HMCES"/>
    <property type="match status" value="1"/>
</dbReference>
<dbReference type="GO" id="GO:0016829">
    <property type="term" value="F:lyase activity"/>
    <property type="evidence" value="ECO:0007669"/>
    <property type="project" value="UniProtKB-KW"/>
</dbReference>
<dbReference type="PANTHER" id="PTHR13604">
    <property type="entry name" value="DC12-RELATED"/>
    <property type="match status" value="1"/>
</dbReference>
<dbReference type="Gene3D" id="3.90.1680.10">
    <property type="entry name" value="SOS response associated peptidase-like"/>
    <property type="match status" value="1"/>
</dbReference>
<sequence>MDGYNIQIGEWVDQDDYQPRHNVAPRSRAPVVRRRRDSPADASVDASSSLPDELILHTMKWGLVPHWSKYEDLRLNTINARKESLVEGSGIWMSLRGRKRCAIPCEGYYEWLKKGKERLPHFTKRNDGRLLLLAGLYDSVLLEGHTQVLFTFTIITTEANTEFGWLHDRQPVILSTEESLNLWLDTTNHEWDPQIADLLEPYHDQEAPLLCYQVPKEVGKVGNESPTFVQPISERKDGIQAMFSRQAQKPPASPSSSQIKLAPITPTKRKRDASPLPSLKLTPKRLKSPSKSQRKVKDEKQLKAEKDIIDLCESDDTGTKTQKIDAWDDNEIECINPPSSSQEKYDLSPQ</sequence>
<keyword evidence="3" id="KW-0227">DNA damage</keyword>
<dbReference type="Pfam" id="PF02586">
    <property type="entry name" value="SRAP"/>
    <property type="match status" value="1"/>
</dbReference>
<dbReference type="GO" id="GO:0106300">
    <property type="term" value="P:protein-DNA covalent cross-linking repair"/>
    <property type="evidence" value="ECO:0007669"/>
    <property type="project" value="InterPro"/>
</dbReference>
<evidence type="ECO:0000256" key="6">
    <source>
        <dbReference type="ARBA" id="ARBA00023125"/>
    </source>
</evidence>
<feature type="compositionally biased region" description="Basic residues" evidence="8">
    <location>
        <begin position="282"/>
        <end position="294"/>
    </location>
</feature>
<evidence type="ECO:0000256" key="7">
    <source>
        <dbReference type="ARBA" id="ARBA00023239"/>
    </source>
</evidence>
<keyword evidence="6" id="KW-0238">DNA-binding</keyword>
<evidence type="ECO:0000256" key="1">
    <source>
        <dbReference type="ARBA" id="ARBA00008136"/>
    </source>
</evidence>
<dbReference type="HOGENOM" id="CLU_035990_0_2_1"/>
<dbReference type="EMBL" id="KN840466">
    <property type="protein sequence ID" value="KIP09436.1"/>
    <property type="molecule type" value="Genomic_DNA"/>
</dbReference>
<accession>A0A0C3S2E2</accession>
<dbReference type="Proteomes" id="UP000053257">
    <property type="component" value="Unassembled WGS sequence"/>
</dbReference>
<evidence type="ECO:0000256" key="3">
    <source>
        <dbReference type="ARBA" id="ARBA00022763"/>
    </source>
</evidence>
<feature type="compositionally biased region" description="Basic and acidic residues" evidence="8">
    <location>
        <begin position="295"/>
        <end position="309"/>
    </location>
</feature>
<dbReference type="STRING" id="745531.A0A0C3S2E2"/>
<feature type="region of interest" description="Disordered" evidence="8">
    <location>
        <begin position="244"/>
        <end position="350"/>
    </location>
</feature>
<feature type="compositionally biased region" description="Low complexity" evidence="8">
    <location>
        <begin position="244"/>
        <end position="258"/>
    </location>
</feature>
<evidence type="ECO:0000256" key="8">
    <source>
        <dbReference type="SAM" id="MobiDB-lite"/>
    </source>
</evidence>
<dbReference type="AlphaFoldDB" id="A0A0C3S2E2"/>
<dbReference type="GO" id="GO:0008233">
    <property type="term" value="F:peptidase activity"/>
    <property type="evidence" value="ECO:0007669"/>
    <property type="project" value="UniProtKB-KW"/>
</dbReference>
<reference evidence="9 10" key="1">
    <citation type="journal article" date="2014" name="PLoS Genet.">
        <title>Analysis of the Phlebiopsis gigantea genome, transcriptome and secretome provides insight into its pioneer colonization strategies of wood.</title>
        <authorList>
            <person name="Hori C."/>
            <person name="Ishida T."/>
            <person name="Igarashi K."/>
            <person name="Samejima M."/>
            <person name="Suzuki H."/>
            <person name="Master E."/>
            <person name="Ferreira P."/>
            <person name="Ruiz-Duenas F.J."/>
            <person name="Held B."/>
            <person name="Canessa P."/>
            <person name="Larrondo L.F."/>
            <person name="Schmoll M."/>
            <person name="Druzhinina I.S."/>
            <person name="Kubicek C.P."/>
            <person name="Gaskell J.A."/>
            <person name="Kersten P."/>
            <person name="St John F."/>
            <person name="Glasner J."/>
            <person name="Sabat G."/>
            <person name="Splinter BonDurant S."/>
            <person name="Syed K."/>
            <person name="Yadav J."/>
            <person name="Mgbeahuruike A.C."/>
            <person name="Kovalchuk A."/>
            <person name="Asiegbu F.O."/>
            <person name="Lackner G."/>
            <person name="Hoffmeister D."/>
            <person name="Rencoret J."/>
            <person name="Gutierrez A."/>
            <person name="Sun H."/>
            <person name="Lindquist E."/>
            <person name="Barry K."/>
            <person name="Riley R."/>
            <person name="Grigoriev I.V."/>
            <person name="Henrissat B."/>
            <person name="Kues U."/>
            <person name="Berka R.M."/>
            <person name="Martinez A.T."/>
            <person name="Covert S.F."/>
            <person name="Blanchette R.A."/>
            <person name="Cullen D."/>
        </authorList>
    </citation>
    <scope>NUCLEOTIDE SEQUENCE [LARGE SCALE GENOMIC DNA]</scope>
    <source>
        <strain evidence="9 10">11061_1 CR5-6</strain>
    </source>
</reference>
<dbReference type="InterPro" id="IPR003738">
    <property type="entry name" value="SRAP"/>
</dbReference>
<evidence type="ECO:0000256" key="4">
    <source>
        <dbReference type="ARBA" id="ARBA00022801"/>
    </source>
</evidence>
<feature type="region of interest" description="Disordered" evidence="8">
    <location>
        <begin position="17"/>
        <end position="46"/>
    </location>
</feature>
<name>A0A0C3S2E2_PHLG1</name>
<evidence type="ECO:0000256" key="5">
    <source>
        <dbReference type="ARBA" id="ARBA00023124"/>
    </source>
</evidence>
<evidence type="ECO:0000256" key="2">
    <source>
        <dbReference type="ARBA" id="ARBA00022670"/>
    </source>
</evidence>
<keyword evidence="10" id="KW-1185">Reference proteome</keyword>
<keyword evidence="5" id="KW-0190">Covalent protein-DNA linkage</keyword>
<dbReference type="InterPro" id="IPR036590">
    <property type="entry name" value="SRAP-like"/>
</dbReference>
<keyword evidence="7" id="KW-0456">Lyase</keyword>
<evidence type="ECO:0008006" key="11">
    <source>
        <dbReference type="Google" id="ProtNLM"/>
    </source>
</evidence>
<evidence type="ECO:0000313" key="9">
    <source>
        <dbReference type="EMBL" id="KIP09436.1"/>
    </source>
</evidence>
<gene>
    <name evidence="9" type="ORF">PHLGIDRAFT_11961</name>
</gene>
<evidence type="ECO:0000313" key="10">
    <source>
        <dbReference type="Proteomes" id="UP000053257"/>
    </source>
</evidence>
<organism evidence="9 10">
    <name type="scientific">Phlebiopsis gigantea (strain 11061_1 CR5-6)</name>
    <name type="common">White-rot fungus</name>
    <name type="synonym">Peniophora gigantea</name>
    <dbReference type="NCBI Taxonomy" id="745531"/>
    <lineage>
        <taxon>Eukaryota</taxon>
        <taxon>Fungi</taxon>
        <taxon>Dikarya</taxon>
        <taxon>Basidiomycota</taxon>
        <taxon>Agaricomycotina</taxon>
        <taxon>Agaricomycetes</taxon>
        <taxon>Polyporales</taxon>
        <taxon>Phanerochaetaceae</taxon>
        <taxon>Phlebiopsis</taxon>
    </lineage>
</organism>
<comment type="similarity">
    <text evidence="1">Belongs to the SOS response-associated peptidase family.</text>
</comment>
<dbReference type="SUPFAM" id="SSF143081">
    <property type="entry name" value="BB1717-like"/>
    <property type="match status" value="1"/>
</dbReference>
<proteinExistence type="inferred from homology"/>
<keyword evidence="4" id="KW-0378">Hydrolase</keyword>